<evidence type="ECO:0000259" key="4">
    <source>
        <dbReference type="Pfam" id="PF00884"/>
    </source>
</evidence>
<dbReference type="PROSITE" id="PS00523">
    <property type="entry name" value="SULFATASE_1"/>
    <property type="match status" value="1"/>
</dbReference>
<dbReference type="PANTHER" id="PTHR45953">
    <property type="entry name" value="IDURONATE 2-SULFATASE"/>
    <property type="match status" value="1"/>
</dbReference>
<evidence type="ECO:0000313" key="5">
    <source>
        <dbReference type="EMBL" id="SVB81613.1"/>
    </source>
</evidence>
<dbReference type="GO" id="GO:0046872">
    <property type="term" value="F:metal ion binding"/>
    <property type="evidence" value="ECO:0007669"/>
    <property type="project" value="UniProtKB-KW"/>
</dbReference>
<evidence type="ECO:0000256" key="2">
    <source>
        <dbReference type="ARBA" id="ARBA00022723"/>
    </source>
</evidence>
<evidence type="ECO:0000256" key="1">
    <source>
        <dbReference type="ARBA" id="ARBA00008779"/>
    </source>
</evidence>
<keyword evidence="2" id="KW-0479">Metal-binding</keyword>
<protein>
    <recommendedName>
        <fullName evidence="4">Sulfatase N-terminal domain-containing protein</fullName>
    </recommendedName>
</protein>
<gene>
    <name evidence="5" type="ORF">METZ01_LOCUS234467</name>
</gene>
<comment type="similarity">
    <text evidence="1">Belongs to the sulfatase family.</text>
</comment>
<dbReference type="InterPro" id="IPR017850">
    <property type="entry name" value="Alkaline_phosphatase_core_sf"/>
</dbReference>
<dbReference type="Gene3D" id="3.40.720.10">
    <property type="entry name" value="Alkaline Phosphatase, subunit A"/>
    <property type="match status" value="1"/>
</dbReference>
<keyword evidence="3" id="KW-0378">Hydrolase</keyword>
<dbReference type="GO" id="GO:0005737">
    <property type="term" value="C:cytoplasm"/>
    <property type="evidence" value="ECO:0007669"/>
    <property type="project" value="TreeGrafter"/>
</dbReference>
<dbReference type="PANTHER" id="PTHR45953:SF1">
    <property type="entry name" value="IDURONATE 2-SULFATASE"/>
    <property type="match status" value="1"/>
</dbReference>
<dbReference type="AlphaFoldDB" id="A0A382H4A8"/>
<dbReference type="NCBIfam" id="TIGR03417">
    <property type="entry name" value="chol_sulfatase"/>
    <property type="match status" value="1"/>
</dbReference>
<dbReference type="InterPro" id="IPR017785">
    <property type="entry name" value="Choline-sulfatase"/>
</dbReference>
<organism evidence="5">
    <name type="scientific">marine metagenome</name>
    <dbReference type="NCBI Taxonomy" id="408172"/>
    <lineage>
        <taxon>unclassified sequences</taxon>
        <taxon>metagenomes</taxon>
        <taxon>ecological metagenomes</taxon>
    </lineage>
</organism>
<evidence type="ECO:0000256" key="3">
    <source>
        <dbReference type="ARBA" id="ARBA00022801"/>
    </source>
</evidence>
<dbReference type="Pfam" id="PF00884">
    <property type="entry name" value="Sulfatase"/>
    <property type="match status" value="1"/>
</dbReference>
<dbReference type="EMBL" id="UINC01058861">
    <property type="protein sequence ID" value="SVB81613.1"/>
    <property type="molecule type" value="Genomic_DNA"/>
</dbReference>
<dbReference type="InterPro" id="IPR024607">
    <property type="entry name" value="Sulfatase_CS"/>
</dbReference>
<dbReference type="InterPro" id="IPR000917">
    <property type="entry name" value="Sulfatase_N"/>
</dbReference>
<sequence length="479" mass="53956">MTFRFAKKTTLLETLSMTPEKPNILLIQADQLKPQVLKSYGGIADTPHLDSLADEGVVFENAYCNFPLCAPSRFSMLAGMLPSRIGAYDNGAEYLAQIPTMAHYLRLAGYHTCLSGKQHFVGPDMLHGFHERLVPELYPTDFSWAPSWDEDRMDSNNNSTGVTRSGVCTRSVQIDHDEAVLYRAKSKLHDYARTEGQPFFLLASFTHPHEPYFALQKHWDRYRHDDIPMPVTQLQPAKVRDLHTDRILRHHSLLDSGITESHVRTARHGYLANVSYFDDMLGDLLDTLRQTGLSRNTVILLTADHGDMLGEHGLWFKKHFNDHASRVPLIVHAPEYFANGRSLVNVSLVDLLPTLCDLAGLKVTEHAPQTLDGTSLVSQCEHPEHSNSGAVYAEITSEGVPAPMFMVRSGQYKLIQGGDVPPVLYDLANDPEERSNVADEPELTDTRRSLESLIQDCWDPASLERDIRLSQRRRRLVHA</sequence>
<reference evidence="5" key="1">
    <citation type="submission" date="2018-05" db="EMBL/GenBank/DDBJ databases">
        <authorList>
            <person name="Lanie J.A."/>
            <person name="Ng W.-L."/>
            <person name="Kazmierczak K.M."/>
            <person name="Andrzejewski T.M."/>
            <person name="Davidsen T.M."/>
            <person name="Wayne K.J."/>
            <person name="Tettelin H."/>
            <person name="Glass J.I."/>
            <person name="Rusch D."/>
            <person name="Podicherti R."/>
            <person name="Tsui H.-C.T."/>
            <person name="Winkler M.E."/>
        </authorList>
    </citation>
    <scope>NUCLEOTIDE SEQUENCE</scope>
</reference>
<feature type="domain" description="Sulfatase N-terminal" evidence="4">
    <location>
        <begin position="22"/>
        <end position="360"/>
    </location>
</feature>
<name>A0A382H4A8_9ZZZZ</name>
<dbReference type="SUPFAM" id="SSF53649">
    <property type="entry name" value="Alkaline phosphatase-like"/>
    <property type="match status" value="1"/>
</dbReference>
<proteinExistence type="inferred from homology"/>
<dbReference type="GO" id="GO:0008484">
    <property type="term" value="F:sulfuric ester hydrolase activity"/>
    <property type="evidence" value="ECO:0007669"/>
    <property type="project" value="TreeGrafter"/>
</dbReference>
<accession>A0A382H4A8</accession>
<feature type="non-terminal residue" evidence="5">
    <location>
        <position position="479"/>
    </location>
</feature>